<evidence type="ECO:0000259" key="6">
    <source>
        <dbReference type="PROSITE" id="PS51186"/>
    </source>
</evidence>
<dbReference type="SUPFAM" id="SSF52210">
    <property type="entry name" value="Succinyl-CoA synthetase domains"/>
    <property type="match status" value="1"/>
</dbReference>
<evidence type="ECO:0000256" key="3">
    <source>
        <dbReference type="ARBA" id="ARBA00022741"/>
    </source>
</evidence>
<keyword evidence="7" id="KW-0808">Transferase</keyword>
<gene>
    <name evidence="7" type="ORF">AVDCRST_MAG90-207</name>
</gene>
<keyword evidence="2" id="KW-0436">Ligase</keyword>
<keyword evidence="1" id="KW-0816">Tricarboxylic acid cycle</keyword>
<dbReference type="InterPro" id="IPR000182">
    <property type="entry name" value="GNAT_dom"/>
</dbReference>
<keyword evidence="4" id="KW-0067">ATP-binding</keyword>
<dbReference type="EMBL" id="CADCUC010000041">
    <property type="protein sequence ID" value="CAA9307318.1"/>
    <property type="molecule type" value="Genomic_DNA"/>
</dbReference>
<dbReference type="GO" id="GO:0005524">
    <property type="term" value="F:ATP binding"/>
    <property type="evidence" value="ECO:0007669"/>
    <property type="project" value="UniProtKB-KW"/>
</dbReference>
<dbReference type="PANTHER" id="PTHR43334:SF1">
    <property type="entry name" value="3-HYDROXYPROPIONATE--COA LIGASE [ADP-FORMING]"/>
    <property type="match status" value="1"/>
</dbReference>
<dbReference type="Gene3D" id="3.30.1490.20">
    <property type="entry name" value="ATP-grasp fold, A domain"/>
    <property type="match status" value="1"/>
</dbReference>
<dbReference type="GO" id="GO:0016747">
    <property type="term" value="F:acyltransferase activity, transferring groups other than amino-acyl groups"/>
    <property type="evidence" value="ECO:0007669"/>
    <property type="project" value="InterPro"/>
</dbReference>
<dbReference type="InterPro" id="IPR016102">
    <property type="entry name" value="Succinyl-CoA_synth-like"/>
</dbReference>
<evidence type="ECO:0000256" key="5">
    <source>
        <dbReference type="ARBA" id="ARBA00060888"/>
    </source>
</evidence>
<dbReference type="PROSITE" id="PS51186">
    <property type="entry name" value="GNAT"/>
    <property type="match status" value="1"/>
</dbReference>
<keyword evidence="7" id="KW-0012">Acyltransferase</keyword>
<comment type="similarity">
    <text evidence="5">In the N-terminal section; belongs to the acetate CoA ligase alpha subunit family.</text>
</comment>
<accession>A0A6J4KKA4</accession>
<dbReference type="EC" id="2.3.1.-" evidence="7"/>
<reference evidence="7" key="1">
    <citation type="submission" date="2020-02" db="EMBL/GenBank/DDBJ databases">
        <authorList>
            <person name="Meier V. D."/>
        </authorList>
    </citation>
    <scope>NUCLEOTIDE SEQUENCE</scope>
    <source>
        <strain evidence="7">AVDCRST_MAG90</strain>
    </source>
</reference>
<dbReference type="AlphaFoldDB" id="A0A6J4KKA4"/>
<name>A0A6J4KKA4_9HYPH</name>
<dbReference type="Gene3D" id="3.40.50.261">
    <property type="entry name" value="Succinyl-CoA synthetase domains"/>
    <property type="match status" value="1"/>
</dbReference>
<proteinExistence type="inferred from homology"/>
<dbReference type="FunFam" id="3.30.1490.20:FF:000020">
    <property type="entry name" value="Protein lysine acetyltransferase"/>
    <property type="match status" value="1"/>
</dbReference>
<dbReference type="Pfam" id="PF13549">
    <property type="entry name" value="ATP-grasp_5"/>
    <property type="match status" value="1"/>
</dbReference>
<dbReference type="PANTHER" id="PTHR43334">
    <property type="entry name" value="ACETATE--COA LIGASE [ADP-FORMING]"/>
    <property type="match status" value="1"/>
</dbReference>
<dbReference type="SUPFAM" id="SSF56059">
    <property type="entry name" value="Glutathione synthetase ATP-binding domain-like"/>
    <property type="match status" value="1"/>
</dbReference>
<dbReference type="Gene3D" id="3.30.470.20">
    <property type="entry name" value="ATP-grasp fold, B domain"/>
    <property type="match status" value="1"/>
</dbReference>
<dbReference type="InterPro" id="IPR013815">
    <property type="entry name" value="ATP_grasp_subdomain_1"/>
</dbReference>
<sequence>MRRKPVFAVWLGEDAAAARAFEGADIPHFSTEAEAVRGFMHLVRYREAQNDLMETPDSLPQDFAPDVEGARKIVAGALREGRGWLDPIEANRLLQAYAVPVAPVTLAETADAAAAAARPILAEGGTVAVKILSPDIIHKSDIGGVRLDLTSEEAVRKAAVDIFARAARLKPGARVTGVTVQAMVRRAKARELIAGLADDPTFGPVVVFGRGGTAVEVINDKALALPPLDLTLARDLIARTRVSRILKAYRDVPMADEPAVALVLVKLAQMAADIPEIRELDINPLLADETGVMAVDARVAVAAESADRRPGAGHPRFAVRPYPTEWERHLGLPNGRRVFVRPVRPEDEELFLAFARRVTAHDLRLRFFAPIRDFSHAFLARLIQIDYARAIAFVAIDPENGEMMGVVRLHADANHRTGEYAILMRSDLKGMGLGWELMKLMIEWAQADGLQVVEGQVLRENTVMLAVVQKLGFAIRPDPADPDILVVTLPVAEMGEPERLIA</sequence>
<dbReference type="InterPro" id="IPR016181">
    <property type="entry name" value="Acyl_CoA_acyltransferase"/>
</dbReference>
<feature type="domain" description="N-acetyltransferase" evidence="6">
    <location>
        <begin position="338"/>
        <end position="490"/>
    </location>
</feature>
<evidence type="ECO:0000313" key="7">
    <source>
        <dbReference type="EMBL" id="CAA9307318.1"/>
    </source>
</evidence>
<dbReference type="InterPro" id="IPR051538">
    <property type="entry name" value="Acyl-CoA_Synth/Transferase"/>
</dbReference>
<organism evidence="7">
    <name type="scientific">uncultured Microvirga sp</name>
    <dbReference type="NCBI Taxonomy" id="412392"/>
    <lineage>
        <taxon>Bacteria</taxon>
        <taxon>Pseudomonadati</taxon>
        <taxon>Pseudomonadota</taxon>
        <taxon>Alphaproteobacteria</taxon>
        <taxon>Hyphomicrobiales</taxon>
        <taxon>Methylobacteriaceae</taxon>
        <taxon>Microvirga</taxon>
        <taxon>environmental samples</taxon>
    </lineage>
</organism>
<evidence type="ECO:0000256" key="4">
    <source>
        <dbReference type="ARBA" id="ARBA00022840"/>
    </source>
</evidence>
<dbReference type="GO" id="GO:0016874">
    <property type="term" value="F:ligase activity"/>
    <property type="evidence" value="ECO:0007669"/>
    <property type="project" value="UniProtKB-KW"/>
</dbReference>
<keyword evidence="3" id="KW-0547">Nucleotide-binding</keyword>
<dbReference type="SUPFAM" id="SSF55729">
    <property type="entry name" value="Acyl-CoA N-acyltransferases (Nat)"/>
    <property type="match status" value="1"/>
</dbReference>
<dbReference type="GO" id="GO:0006099">
    <property type="term" value="P:tricarboxylic acid cycle"/>
    <property type="evidence" value="ECO:0007669"/>
    <property type="project" value="UniProtKB-KW"/>
</dbReference>
<dbReference type="Gene3D" id="3.40.630.30">
    <property type="match status" value="1"/>
</dbReference>
<evidence type="ECO:0000256" key="2">
    <source>
        <dbReference type="ARBA" id="ARBA00022598"/>
    </source>
</evidence>
<evidence type="ECO:0000256" key="1">
    <source>
        <dbReference type="ARBA" id="ARBA00022532"/>
    </source>
</evidence>
<protein>
    <submittedName>
        <fullName evidence="7">Protein lysine acetyltransferase Pat</fullName>
        <ecNumber evidence="7">2.3.1.-</ecNumber>
    </submittedName>
</protein>
<dbReference type="Pfam" id="PF13302">
    <property type="entry name" value="Acetyltransf_3"/>
    <property type="match status" value="1"/>
</dbReference>